<keyword evidence="5" id="KW-0833">Ubl conjugation pathway</keyword>
<dbReference type="Pfam" id="PF00651">
    <property type="entry name" value="BTB"/>
    <property type="match status" value="1"/>
</dbReference>
<sequence>MKPRDDYRNGDGGATSSASRSDDSDSEEASALEQELQLDDPEAPARTLAALNALRKARQHYDVLLAAAGEEVAAHRAVLAAVSPCLLAMLGEPPPTAAPVTLRLPGVDADALRELVEYAYTGRLRVRDTAAARRAYCAAARLRVEPVRAHLAERLLRHPTPGDCLALRALPDLSPTHRALLDAYIAENFDEICSSGALAALPLIRIELLRETSAEGGEEAPAAVADAALAWLRDHHAANIDLDELCSRTHLLFVDGSGALRDCGELPAATGDAPELQEYRRERERERATRRRERAGATHVPDDDHVQAAPQSQSAQSECTVIAARAGACGVTRAVVALRGRLAAARAAWRTGGADGPRGGKLAAEGAGRSRAHMSVGRCAVGAAVLGERLVVCGGYDRVRVLRAAEAYDPRTNEWTPLPDMKRARARFPAARLGSALYVFGGSDGQTELDSVDVYEENDAGGGAWRARAKMPLARSYAAAAADPARGALYVVGGWAGGRSLRAVHRYVPETDTWSESSALNTGRSQCAGVVWEDALWVFGGCDTWNCIASTETLSLKDEGAVWVEGPPLGTARRSVGAAVWRGHAVVAGGSAGAASLRDTAFLSRGDAAWKAGPMLRRPRAAPALVALDDVLYAVGGFSGKDFLACVECLYEPDGQWTTLCAPPAPVSPLSKLDDHPSEHTQKEIVPQENGLSPQ</sequence>
<evidence type="ECO:0000256" key="5">
    <source>
        <dbReference type="ARBA" id="ARBA00022786"/>
    </source>
</evidence>
<feature type="compositionally biased region" description="Basic and acidic residues" evidence="8">
    <location>
        <begin position="672"/>
        <end position="683"/>
    </location>
</feature>
<dbReference type="Gene3D" id="2.120.10.80">
    <property type="entry name" value="Kelch-type beta propeller"/>
    <property type="match status" value="2"/>
</dbReference>
<evidence type="ECO:0000256" key="3">
    <source>
        <dbReference type="ARBA" id="ARBA00022441"/>
    </source>
</evidence>
<dbReference type="SMART" id="SM00225">
    <property type="entry name" value="BTB"/>
    <property type="match status" value="1"/>
</dbReference>
<evidence type="ECO:0000256" key="4">
    <source>
        <dbReference type="ARBA" id="ARBA00022737"/>
    </source>
</evidence>
<evidence type="ECO:0000313" key="11">
    <source>
        <dbReference type="RefSeq" id="XP_052743088.1"/>
    </source>
</evidence>
<keyword evidence="6" id="KW-0009">Actin-binding</keyword>
<dbReference type="SUPFAM" id="SSF54695">
    <property type="entry name" value="POZ domain"/>
    <property type="match status" value="1"/>
</dbReference>
<dbReference type="InterPro" id="IPR000210">
    <property type="entry name" value="BTB/POZ_dom"/>
</dbReference>
<feature type="compositionally biased region" description="Acidic residues" evidence="8">
    <location>
        <begin position="24"/>
        <end position="42"/>
    </location>
</feature>
<dbReference type="SMART" id="SM00612">
    <property type="entry name" value="Kelch"/>
    <property type="match status" value="6"/>
</dbReference>
<comment type="pathway">
    <text evidence="1">Protein modification; protein ubiquitination.</text>
</comment>
<evidence type="ECO:0000256" key="6">
    <source>
        <dbReference type="ARBA" id="ARBA00023203"/>
    </source>
</evidence>
<dbReference type="InterPro" id="IPR017096">
    <property type="entry name" value="BTB-kelch_protein"/>
</dbReference>
<dbReference type="RefSeq" id="XP_052743088.1">
    <property type="nucleotide sequence ID" value="XM_052887128.1"/>
</dbReference>
<reference evidence="11" key="2">
    <citation type="submission" date="2025-08" db="UniProtKB">
        <authorList>
            <consortium name="RefSeq"/>
        </authorList>
    </citation>
    <scope>IDENTIFICATION</scope>
</reference>
<feature type="region of interest" description="Disordered" evidence="8">
    <location>
        <begin position="1"/>
        <end position="43"/>
    </location>
</feature>
<keyword evidence="4" id="KW-0677">Repeat</keyword>
<protein>
    <recommendedName>
        <fullName evidence="2">Kelch-like protein diablo</fullName>
    </recommendedName>
</protein>
<dbReference type="InterPro" id="IPR011333">
    <property type="entry name" value="SKP1/BTB/POZ_sf"/>
</dbReference>
<dbReference type="Pfam" id="PF01344">
    <property type="entry name" value="Kelch_1"/>
    <property type="match status" value="1"/>
</dbReference>
<dbReference type="PANTHER" id="PTHR24412:SF441">
    <property type="entry name" value="KELCH-LIKE PROTEIN 28"/>
    <property type="match status" value="1"/>
</dbReference>
<evidence type="ECO:0000256" key="8">
    <source>
        <dbReference type="SAM" id="MobiDB-lite"/>
    </source>
</evidence>
<dbReference type="Proteomes" id="UP001652582">
    <property type="component" value="Chromosome 2"/>
</dbReference>
<dbReference type="PROSITE" id="PS50097">
    <property type="entry name" value="BTB"/>
    <property type="match status" value="1"/>
</dbReference>
<dbReference type="GeneID" id="112054954"/>
<evidence type="ECO:0000256" key="1">
    <source>
        <dbReference type="ARBA" id="ARBA00004906"/>
    </source>
</evidence>
<accession>A0ABM3LVK8</accession>
<evidence type="ECO:0000256" key="2">
    <source>
        <dbReference type="ARBA" id="ARBA00013699"/>
    </source>
</evidence>
<organism evidence="10 11">
    <name type="scientific">Bicyclus anynana</name>
    <name type="common">Squinting bush brown butterfly</name>
    <dbReference type="NCBI Taxonomy" id="110368"/>
    <lineage>
        <taxon>Eukaryota</taxon>
        <taxon>Metazoa</taxon>
        <taxon>Ecdysozoa</taxon>
        <taxon>Arthropoda</taxon>
        <taxon>Hexapoda</taxon>
        <taxon>Insecta</taxon>
        <taxon>Pterygota</taxon>
        <taxon>Neoptera</taxon>
        <taxon>Endopterygota</taxon>
        <taxon>Lepidoptera</taxon>
        <taxon>Glossata</taxon>
        <taxon>Ditrysia</taxon>
        <taxon>Papilionoidea</taxon>
        <taxon>Nymphalidae</taxon>
        <taxon>Satyrinae</taxon>
        <taxon>Satyrini</taxon>
        <taxon>Mycalesina</taxon>
        <taxon>Bicyclus</taxon>
    </lineage>
</organism>
<feature type="compositionally biased region" description="Basic and acidic residues" evidence="8">
    <location>
        <begin position="277"/>
        <end position="287"/>
    </location>
</feature>
<name>A0ABM3LVK8_BICAN</name>
<dbReference type="SUPFAM" id="SSF117281">
    <property type="entry name" value="Kelch motif"/>
    <property type="match status" value="2"/>
</dbReference>
<keyword evidence="10" id="KW-1185">Reference proteome</keyword>
<gene>
    <name evidence="11" type="primary">LOC112054954</name>
</gene>
<dbReference type="PIRSF" id="PIRSF037037">
    <property type="entry name" value="Kelch-like_protein_gigaxonin"/>
    <property type="match status" value="1"/>
</dbReference>
<evidence type="ECO:0000256" key="7">
    <source>
        <dbReference type="ARBA" id="ARBA00043912"/>
    </source>
</evidence>
<comment type="function">
    <text evidence="7">Probable substrate-specific adapter of an E3 ubiquitin-protein ligase complex which mediates the ubiquitination and subsequent proteasomal degradation of target proteins. May have a role in synapse differentiation and growth.</text>
</comment>
<evidence type="ECO:0000313" key="10">
    <source>
        <dbReference type="Proteomes" id="UP001652582"/>
    </source>
</evidence>
<dbReference type="InterPro" id="IPR015915">
    <property type="entry name" value="Kelch-typ_b-propeller"/>
</dbReference>
<reference evidence="10" key="1">
    <citation type="submission" date="2025-05" db="UniProtKB">
        <authorList>
            <consortium name="RefSeq"/>
        </authorList>
    </citation>
    <scope>NUCLEOTIDE SEQUENCE [LARGE SCALE GENOMIC DNA]</scope>
</reference>
<dbReference type="InterPro" id="IPR006652">
    <property type="entry name" value="Kelch_1"/>
</dbReference>
<dbReference type="Pfam" id="PF24681">
    <property type="entry name" value="Kelch_KLHDC2_KLHL20_DRC7"/>
    <property type="match status" value="1"/>
</dbReference>
<feature type="domain" description="BTB" evidence="9">
    <location>
        <begin position="61"/>
        <end position="128"/>
    </location>
</feature>
<feature type="region of interest" description="Disordered" evidence="8">
    <location>
        <begin position="271"/>
        <end position="314"/>
    </location>
</feature>
<feature type="region of interest" description="Disordered" evidence="8">
    <location>
        <begin position="668"/>
        <end position="695"/>
    </location>
</feature>
<feature type="compositionally biased region" description="Basic and acidic residues" evidence="8">
    <location>
        <begin position="294"/>
        <end position="306"/>
    </location>
</feature>
<keyword evidence="3" id="KW-0880">Kelch repeat</keyword>
<proteinExistence type="predicted"/>
<dbReference type="Gene3D" id="3.30.710.10">
    <property type="entry name" value="Potassium Channel Kv1.1, Chain A"/>
    <property type="match status" value="1"/>
</dbReference>
<evidence type="ECO:0000259" key="9">
    <source>
        <dbReference type="PROSITE" id="PS50097"/>
    </source>
</evidence>
<dbReference type="PANTHER" id="PTHR24412">
    <property type="entry name" value="KELCH PROTEIN"/>
    <property type="match status" value="1"/>
</dbReference>